<dbReference type="Gene3D" id="3.40.960.10">
    <property type="entry name" value="VSR Endonuclease"/>
    <property type="match status" value="1"/>
</dbReference>
<dbReference type="GO" id="GO:0004519">
    <property type="term" value="F:endonuclease activity"/>
    <property type="evidence" value="ECO:0007669"/>
    <property type="project" value="UniProtKB-KW"/>
</dbReference>
<dbReference type="Pfam" id="PF04480">
    <property type="entry name" value="DUF559"/>
    <property type="match status" value="1"/>
</dbReference>
<dbReference type="AlphaFoldDB" id="A0A840A0D3"/>
<organism evidence="2 3">
    <name type="scientific">Phenylobacterium haematophilum</name>
    <dbReference type="NCBI Taxonomy" id="98513"/>
    <lineage>
        <taxon>Bacteria</taxon>
        <taxon>Pseudomonadati</taxon>
        <taxon>Pseudomonadota</taxon>
        <taxon>Alphaproteobacteria</taxon>
        <taxon>Caulobacterales</taxon>
        <taxon>Caulobacteraceae</taxon>
        <taxon>Phenylobacterium</taxon>
    </lineage>
</organism>
<dbReference type="EMBL" id="JACIDK010000002">
    <property type="protein sequence ID" value="MBB3890912.1"/>
    <property type="molecule type" value="Genomic_DNA"/>
</dbReference>
<keyword evidence="2" id="KW-0255">Endonuclease</keyword>
<comment type="caution">
    <text evidence="2">The sequence shown here is derived from an EMBL/GenBank/DDBJ whole genome shotgun (WGS) entry which is preliminary data.</text>
</comment>
<dbReference type="CDD" id="cd01038">
    <property type="entry name" value="Endonuclease_DUF559"/>
    <property type="match status" value="1"/>
</dbReference>
<accession>A0A840A0D3</accession>
<feature type="domain" description="DUF559" evidence="1">
    <location>
        <begin position="6"/>
        <end position="108"/>
    </location>
</feature>
<dbReference type="InterPro" id="IPR011335">
    <property type="entry name" value="Restrct_endonuc-II-like"/>
</dbReference>
<name>A0A840A0D3_9CAUL</name>
<evidence type="ECO:0000313" key="2">
    <source>
        <dbReference type="EMBL" id="MBB3890912.1"/>
    </source>
</evidence>
<sequence length="121" mass="14035">MAEAKLKQARRMRRTPSVAERVLWKLLRGRQLEGCKFRRQVPVGPYIADFVCFEHRLIVEADSALHDQARDARRDAWLNAEGFRVLRFANSEIITRPENVLMAILDAIPRSEPTDALRPLR</sequence>
<dbReference type="InterPro" id="IPR047216">
    <property type="entry name" value="Endonuclease_DUF559_bact"/>
</dbReference>
<keyword evidence="2" id="KW-0540">Nuclease</keyword>
<dbReference type="PANTHER" id="PTHR38590">
    <property type="entry name" value="BLL0828 PROTEIN"/>
    <property type="match status" value="1"/>
</dbReference>
<proteinExistence type="predicted"/>
<dbReference type="PANTHER" id="PTHR38590:SF1">
    <property type="entry name" value="BLL0828 PROTEIN"/>
    <property type="match status" value="1"/>
</dbReference>
<evidence type="ECO:0000259" key="1">
    <source>
        <dbReference type="Pfam" id="PF04480"/>
    </source>
</evidence>
<dbReference type="RefSeq" id="WP_183771379.1">
    <property type="nucleotide sequence ID" value="NZ_JACIDK010000002.1"/>
</dbReference>
<keyword evidence="2" id="KW-0378">Hydrolase</keyword>
<reference evidence="2 3" key="1">
    <citation type="submission" date="2020-08" db="EMBL/GenBank/DDBJ databases">
        <title>Genomic Encyclopedia of Type Strains, Phase IV (KMG-IV): sequencing the most valuable type-strain genomes for metagenomic binning, comparative biology and taxonomic classification.</title>
        <authorList>
            <person name="Goeker M."/>
        </authorList>
    </citation>
    <scope>NUCLEOTIDE SEQUENCE [LARGE SCALE GENOMIC DNA]</scope>
    <source>
        <strain evidence="2 3">DSM 21793</strain>
    </source>
</reference>
<dbReference type="InterPro" id="IPR007569">
    <property type="entry name" value="DUF559"/>
</dbReference>
<dbReference type="SUPFAM" id="SSF52980">
    <property type="entry name" value="Restriction endonuclease-like"/>
    <property type="match status" value="1"/>
</dbReference>
<evidence type="ECO:0000313" key="3">
    <source>
        <dbReference type="Proteomes" id="UP000530564"/>
    </source>
</evidence>
<gene>
    <name evidence="2" type="ORF">GGQ61_001629</name>
</gene>
<keyword evidence="3" id="KW-1185">Reference proteome</keyword>
<dbReference type="Proteomes" id="UP000530564">
    <property type="component" value="Unassembled WGS sequence"/>
</dbReference>
<protein>
    <submittedName>
        <fullName evidence="2">Very-short-patch-repair endonuclease</fullName>
    </submittedName>
</protein>